<dbReference type="InterPro" id="IPR009744">
    <property type="entry name" value="VirC1"/>
</dbReference>
<dbReference type="RefSeq" id="WP_007478103.1">
    <property type="nucleotide sequence ID" value="NZ_CAWPNC010000007.1"/>
</dbReference>
<protein>
    <submittedName>
        <fullName evidence="1">Chromosome partitioning protein</fullName>
    </submittedName>
</protein>
<evidence type="ECO:0000313" key="2">
    <source>
        <dbReference type="Proteomes" id="UP000548119"/>
    </source>
</evidence>
<reference evidence="1 2" key="1">
    <citation type="submission" date="2020-08" db="EMBL/GenBank/DDBJ databases">
        <title>Genomic Encyclopedia of Type Strains, Phase IV (KMG-IV): sequencing the most valuable type-strain genomes for metagenomic binning, comparative biology and taxonomic classification.</title>
        <authorList>
            <person name="Goeker M."/>
        </authorList>
    </citation>
    <scope>NUCLEOTIDE SEQUENCE [LARGE SCALE GENOMIC DNA]</scope>
    <source>
        <strain evidence="1 2">DSM 21431</strain>
    </source>
</reference>
<evidence type="ECO:0000313" key="1">
    <source>
        <dbReference type="EMBL" id="MBA9083398.1"/>
    </source>
</evidence>
<dbReference type="InterPro" id="IPR027417">
    <property type="entry name" value="P-loop_NTPase"/>
</dbReference>
<dbReference type="PANTHER" id="PTHR13696">
    <property type="entry name" value="P-LOOP CONTAINING NUCLEOSIDE TRIPHOSPHATE HYDROLASE"/>
    <property type="match status" value="1"/>
</dbReference>
<keyword evidence="2" id="KW-1185">Reference proteome</keyword>
<sequence length="227" mass="24735">MPTIVFCSTKGGVGKSTSALILSQVLAHHGSKVKIIDTDPNQPIADEWWQNAGPHYPNNIDVQGGVNENTIIDVIDEAADTNSFVIVDLEGSANITASYAISRSDMVIIPMAGTKLDSREAAKVIAFIAREGRARRSDIPYRIMFSKCSVIQTREEKEIRKELTEAKLPVLNHGIMNKAAFSSIFGFGCTLYQLNKEDVSNAESAIKNAEQVATDIVEALKLEGIIK</sequence>
<dbReference type="PIRSF" id="PIRSF009320">
    <property type="entry name" value="Nuc_binding_HP_1000"/>
    <property type="match status" value="1"/>
</dbReference>
<gene>
    <name evidence="1" type="ORF">GGR10_001261</name>
</gene>
<dbReference type="Gene3D" id="3.40.50.300">
    <property type="entry name" value="P-loop containing nucleotide triphosphate hydrolases"/>
    <property type="match status" value="1"/>
</dbReference>
<organism evidence="1 2">
    <name type="scientific">Bartonella chomelii</name>
    <dbReference type="NCBI Taxonomy" id="236402"/>
    <lineage>
        <taxon>Bacteria</taxon>
        <taxon>Pseudomonadati</taxon>
        <taxon>Pseudomonadota</taxon>
        <taxon>Alphaproteobacteria</taxon>
        <taxon>Hyphomicrobiales</taxon>
        <taxon>Bartonellaceae</taxon>
        <taxon>Bartonella</taxon>
    </lineage>
</organism>
<dbReference type="SUPFAM" id="SSF52540">
    <property type="entry name" value="P-loop containing nucleoside triphosphate hydrolases"/>
    <property type="match status" value="1"/>
</dbReference>
<dbReference type="EMBL" id="JACJIR010000007">
    <property type="protein sequence ID" value="MBA9083398.1"/>
    <property type="molecule type" value="Genomic_DNA"/>
</dbReference>
<dbReference type="Proteomes" id="UP000548119">
    <property type="component" value="Unassembled WGS sequence"/>
</dbReference>
<name>A0ABR6E4B6_9HYPH</name>
<accession>A0ABR6E4B6</accession>
<dbReference type="InterPro" id="IPR050678">
    <property type="entry name" value="DNA_Partitioning_ATPase"/>
</dbReference>
<proteinExistence type="predicted"/>
<dbReference type="CDD" id="cd02042">
    <property type="entry name" value="ParAB_family"/>
    <property type="match status" value="1"/>
</dbReference>
<comment type="caution">
    <text evidence="1">The sequence shown here is derived from an EMBL/GenBank/DDBJ whole genome shotgun (WGS) entry which is preliminary data.</text>
</comment>
<dbReference type="PANTHER" id="PTHR13696:SF96">
    <property type="entry name" value="COBQ_COBB_MIND_PARA NUCLEOTIDE BINDING DOMAIN-CONTAINING PROTEIN"/>
    <property type="match status" value="1"/>
</dbReference>
<dbReference type="Pfam" id="PF07015">
    <property type="entry name" value="VirC1"/>
    <property type="match status" value="1"/>
</dbReference>